<sequence>MERKKSDYEKIEEMKNKYQEHSMTTEQVASLKKRIEEAKRKKRRDKRVRMARAGAAAAAAAALFIVLPNTSQSVAHAMSAIPIVGRLVEVVTFRDYQYEGDRNEADITVPELVADTESLPEESAKQETLKKTTEEINAEIREITDRYVAEFEAGLKEEQGYQNVMVTSEVLSTGEDYFTLKLICYQGAGSGMEWNYFYTIDLNTGERLQLAELFTEGADYITPISENIKTQMREQMAADESVMYWLEEDVPEGVEDWNFHAITEETSFYLNEDDNIVICFNEGDVAPMYMGTVEFVIPDEAVASIRR</sequence>
<dbReference type="Proteomes" id="UP000824265">
    <property type="component" value="Unassembled WGS sequence"/>
</dbReference>
<proteinExistence type="predicted"/>
<dbReference type="InterPro" id="IPR037126">
    <property type="entry name" value="PdaC/RsiV-like_sf"/>
</dbReference>
<evidence type="ECO:0000313" key="5">
    <source>
        <dbReference type="Proteomes" id="UP000824265"/>
    </source>
</evidence>
<keyword evidence="1" id="KW-0175">Coiled coil</keyword>
<dbReference type="Gene3D" id="3.30.565.40">
    <property type="entry name" value="Fervidobacterium nodosum Rt17-B1 like"/>
    <property type="match status" value="1"/>
</dbReference>
<dbReference type="InterPro" id="IPR021729">
    <property type="entry name" value="DUF3298"/>
</dbReference>
<evidence type="ECO:0000313" key="4">
    <source>
        <dbReference type="EMBL" id="HIW81447.1"/>
    </source>
</evidence>
<feature type="transmembrane region" description="Helical" evidence="2">
    <location>
        <begin position="50"/>
        <end position="67"/>
    </location>
</feature>
<dbReference type="Gene3D" id="3.90.640.20">
    <property type="entry name" value="Heat-shock cognate protein, ATPase"/>
    <property type="match status" value="1"/>
</dbReference>
<keyword evidence="2" id="KW-0812">Transmembrane</keyword>
<dbReference type="EMBL" id="DXGH01000042">
    <property type="protein sequence ID" value="HIW81447.1"/>
    <property type="molecule type" value="Genomic_DNA"/>
</dbReference>
<protein>
    <submittedName>
        <fullName evidence="4">RsiV family protein</fullName>
    </submittedName>
</protein>
<evidence type="ECO:0000256" key="2">
    <source>
        <dbReference type="SAM" id="Phobius"/>
    </source>
</evidence>
<reference evidence="4" key="1">
    <citation type="journal article" date="2021" name="PeerJ">
        <title>Extensive microbial diversity within the chicken gut microbiome revealed by metagenomics and culture.</title>
        <authorList>
            <person name="Gilroy R."/>
            <person name="Ravi A."/>
            <person name="Getino M."/>
            <person name="Pursley I."/>
            <person name="Horton D.L."/>
            <person name="Alikhan N.F."/>
            <person name="Baker D."/>
            <person name="Gharbi K."/>
            <person name="Hall N."/>
            <person name="Watson M."/>
            <person name="Adriaenssens E.M."/>
            <person name="Foster-Nyarko E."/>
            <person name="Jarju S."/>
            <person name="Secka A."/>
            <person name="Antonio M."/>
            <person name="Oren A."/>
            <person name="Chaudhuri R.R."/>
            <person name="La Ragione R."/>
            <person name="Hildebrand F."/>
            <person name="Pallen M.J."/>
        </authorList>
    </citation>
    <scope>NUCLEOTIDE SEQUENCE</scope>
    <source>
        <strain evidence="4">CHK195-6426</strain>
    </source>
</reference>
<evidence type="ECO:0000259" key="3">
    <source>
        <dbReference type="Pfam" id="PF11738"/>
    </source>
</evidence>
<name>A0A9D1UB83_9FIRM</name>
<dbReference type="Pfam" id="PF11738">
    <property type="entry name" value="DUF3298"/>
    <property type="match status" value="1"/>
</dbReference>
<gene>
    <name evidence="4" type="ORF">H9742_08020</name>
</gene>
<accession>A0A9D1UB83</accession>
<dbReference type="AlphaFoldDB" id="A0A9D1UB83"/>
<feature type="coiled-coil region" evidence="1">
    <location>
        <begin position="1"/>
        <end position="48"/>
    </location>
</feature>
<keyword evidence="2" id="KW-1133">Transmembrane helix</keyword>
<feature type="domain" description="DUF3298" evidence="3">
    <location>
        <begin position="212"/>
        <end position="298"/>
    </location>
</feature>
<organism evidence="4 5">
    <name type="scientific">Candidatus Acetatifactor stercoripullorum</name>
    <dbReference type="NCBI Taxonomy" id="2838414"/>
    <lineage>
        <taxon>Bacteria</taxon>
        <taxon>Bacillati</taxon>
        <taxon>Bacillota</taxon>
        <taxon>Clostridia</taxon>
        <taxon>Lachnospirales</taxon>
        <taxon>Lachnospiraceae</taxon>
        <taxon>Acetatifactor</taxon>
    </lineage>
</organism>
<comment type="caution">
    <text evidence="4">The sequence shown here is derived from an EMBL/GenBank/DDBJ whole genome shotgun (WGS) entry which is preliminary data.</text>
</comment>
<keyword evidence="2" id="KW-0472">Membrane</keyword>
<reference evidence="4" key="2">
    <citation type="submission" date="2021-04" db="EMBL/GenBank/DDBJ databases">
        <authorList>
            <person name="Gilroy R."/>
        </authorList>
    </citation>
    <scope>NUCLEOTIDE SEQUENCE</scope>
    <source>
        <strain evidence="4">CHK195-6426</strain>
    </source>
</reference>
<evidence type="ECO:0000256" key="1">
    <source>
        <dbReference type="SAM" id="Coils"/>
    </source>
</evidence>